<evidence type="ECO:0000313" key="1">
    <source>
        <dbReference type="EMBL" id="JAH32442.1"/>
    </source>
</evidence>
<organism evidence="1">
    <name type="scientific">Anguilla anguilla</name>
    <name type="common">European freshwater eel</name>
    <name type="synonym">Muraena anguilla</name>
    <dbReference type="NCBI Taxonomy" id="7936"/>
    <lineage>
        <taxon>Eukaryota</taxon>
        <taxon>Metazoa</taxon>
        <taxon>Chordata</taxon>
        <taxon>Craniata</taxon>
        <taxon>Vertebrata</taxon>
        <taxon>Euteleostomi</taxon>
        <taxon>Actinopterygii</taxon>
        <taxon>Neopterygii</taxon>
        <taxon>Teleostei</taxon>
        <taxon>Anguilliformes</taxon>
        <taxon>Anguillidae</taxon>
        <taxon>Anguilla</taxon>
    </lineage>
</organism>
<accession>A0A0E9RUF4</accession>
<reference evidence="1" key="2">
    <citation type="journal article" date="2015" name="Fish Shellfish Immunol.">
        <title>Early steps in the European eel (Anguilla anguilla)-Vibrio vulnificus interaction in the gills: Role of the RtxA13 toxin.</title>
        <authorList>
            <person name="Callol A."/>
            <person name="Pajuelo D."/>
            <person name="Ebbesson L."/>
            <person name="Teles M."/>
            <person name="MacKenzie S."/>
            <person name="Amaro C."/>
        </authorList>
    </citation>
    <scope>NUCLEOTIDE SEQUENCE</scope>
</reference>
<proteinExistence type="predicted"/>
<sequence>MQLNLTGDHERLKNASCYKQKEKLRGIYQTENILSRGAPFI</sequence>
<reference evidence="1" key="1">
    <citation type="submission" date="2014-11" db="EMBL/GenBank/DDBJ databases">
        <authorList>
            <person name="Amaro Gonzalez C."/>
        </authorList>
    </citation>
    <scope>NUCLEOTIDE SEQUENCE</scope>
</reference>
<dbReference type="EMBL" id="GBXM01076135">
    <property type="protein sequence ID" value="JAH32442.1"/>
    <property type="molecule type" value="Transcribed_RNA"/>
</dbReference>
<protein>
    <submittedName>
        <fullName evidence="1">Uncharacterized protein</fullName>
    </submittedName>
</protein>
<name>A0A0E9RUF4_ANGAN</name>
<dbReference type="AlphaFoldDB" id="A0A0E9RUF4"/>